<evidence type="ECO:0000313" key="2">
    <source>
        <dbReference type="EMBL" id="MBM3332149.1"/>
    </source>
</evidence>
<keyword evidence="1" id="KW-0175">Coiled coil</keyword>
<dbReference type="AlphaFoldDB" id="A0A937XGR1"/>
<protein>
    <submittedName>
        <fullName evidence="2">Uncharacterized protein</fullName>
    </submittedName>
</protein>
<sequence>MKTWFWVVLVVCLGLAGYLVWSLAAGPKATAKSASVPFEVGAESVAVYEQRVAELETQVDNLKKRMVAVGTAERREVKARLARFEAQIADLRRAIAKWRVARGGDAPNEAYRQCLILYGEARGVCGALAPDTLGRE</sequence>
<proteinExistence type="predicted"/>
<name>A0A937XGR1_UNCW3</name>
<accession>A0A937XGR1</accession>
<organism evidence="2 3">
    <name type="scientific">candidate division WOR-3 bacterium</name>
    <dbReference type="NCBI Taxonomy" id="2052148"/>
    <lineage>
        <taxon>Bacteria</taxon>
        <taxon>Bacteria division WOR-3</taxon>
    </lineage>
</organism>
<evidence type="ECO:0000256" key="1">
    <source>
        <dbReference type="SAM" id="Coils"/>
    </source>
</evidence>
<comment type="caution">
    <text evidence="2">The sequence shown here is derived from an EMBL/GenBank/DDBJ whole genome shotgun (WGS) entry which is preliminary data.</text>
</comment>
<dbReference type="Proteomes" id="UP000779900">
    <property type="component" value="Unassembled WGS sequence"/>
</dbReference>
<evidence type="ECO:0000313" key="3">
    <source>
        <dbReference type="Proteomes" id="UP000779900"/>
    </source>
</evidence>
<feature type="coiled-coil region" evidence="1">
    <location>
        <begin position="45"/>
        <end position="101"/>
    </location>
</feature>
<reference evidence="2" key="1">
    <citation type="submission" date="2019-03" db="EMBL/GenBank/DDBJ databases">
        <title>Lake Tanganyika Metagenome-Assembled Genomes (MAGs).</title>
        <authorList>
            <person name="Tran P."/>
        </authorList>
    </citation>
    <scope>NUCLEOTIDE SEQUENCE</scope>
    <source>
        <strain evidence="2">K_DeepCast_150m_m2_040</strain>
    </source>
</reference>
<dbReference type="EMBL" id="VGIR01000063">
    <property type="protein sequence ID" value="MBM3332149.1"/>
    <property type="molecule type" value="Genomic_DNA"/>
</dbReference>
<gene>
    <name evidence="2" type="ORF">FJY68_09945</name>
</gene>